<dbReference type="Proteomes" id="UP001168990">
    <property type="component" value="Unassembled WGS sequence"/>
</dbReference>
<dbReference type="EMBL" id="JAQQBS010002069">
    <property type="protein sequence ID" value="KAK0156878.1"/>
    <property type="molecule type" value="Genomic_DNA"/>
</dbReference>
<accession>A0AA39C2P0</accession>
<feature type="non-terminal residue" evidence="2">
    <location>
        <position position="1"/>
    </location>
</feature>
<protein>
    <submittedName>
        <fullName evidence="2">Uncharacterized protein</fullName>
    </submittedName>
</protein>
<keyword evidence="3" id="KW-1185">Reference proteome</keyword>
<feature type="compositionally biased region" description="Basic residues" evidence="1">
    <location>
        <begin position="69"/>
        <end position="80"/>
    </location>
</feature>
<proteinExistence type="predicted"/>
<evidence type="ECO:0000256" key="1">
    <source>
        <dbReference type="SAM" id="MobiDB-lite"/>
    </source>
</evidence>
<evidence type="ECO:0000313" key="2">
    <source>
        <dbReference type="EMBL" id="KAK0156878.1"/>
    </source>
</evidence>
<sequence>AGVLRGDHGEFWLEPVTMDKTGEGNGTRTGKQVVVGRYAYATNASLASTGGRPHLVFRRSAAVDIGAGQRRRRKKKKKKYERNCGTR</sequence>
<comment type="caution">
    <text evidence="2">The sequence shown here is derived from an EMBL/GenBank/DDBJ whole genome shotgun (WGS) entry which is preliminary data.</text>
</comment>
<reference evidence="2" key="2">
    <citation type="submission" date="2023-03" db="EMBL/GenBank/DDBJ databases">
        <authorList>
            <person name="Inwood S.N."/>
            <person name="Skelly J.G."/>
            <person name="Guhlin J."/>
            <person name="Harrop T.W.R."/>
            <person name="Goldson S.G."/>
            <person name="Dearden P.K."/>
        </authorList>
    </citation>
    <scope>NUCLEOTIDE SEQUENCE</scope>
    <source>
        <strain evidence="2">Irish</strain>
        <tissue evidence="2">Whole body</tissue>
    </source>
</reference>
<dbReference type="AlphaFoldDB" id="A0AA39C2P0"/>
<gene>
    <name evidence="2" type="ORF">PV328_012174</name>
</gene>
<organism evidence="2 3">
    <name type="scientific">Microctonus aethiopoides</name>
    <dbReference type="NCBI Taxonomy" id="144406"/>
    <lineage>
        <taxon>Eukaryota</taxon>
        <taxon>Metazoa</taxon>
        <taxon>Ecdysozoa</taxon>
        <taxon>Arthropoda</taxon>
        <taxon>Hexapoda</taxon>
        <taxon>Insecta</taxon>
        <taxon>Pterygota</taxon>
        <taxon>Neoptera</taxon>
        <taxon>Endopterygota</taxon>
        <taxon>Hymenoptera</taxon>
        <taxon>Apocrita</taxon>
        <taxon>Ichneumonoidea</taxon>
        <taxon>Braconidae</taxon>
        <taxon>Euphorinae</taxon>
        <taxon>Microctonus</taxon>
    </lineage>
</organism>
<feature type="non-terminal residue" evidence="2">
    <location>
        <position position="87"/>
    </location>
</feature>
<name>A0AA39C2P0_9HYME</name>
<feature type="region of interest" description="Disordered" evidence="1">
    <location>
        <begin position="66"/>
        <end position="87"/>
    </location>
</feature>
<evidence type="ECO:0000313" key="3">
    <source>
        <dbReference type="Proteomes" id="UP001168990"/>
    </source>
</evidence>
<reference evidence="2" key="1">
    <citation type="journal article" date="2023" name="bioRxiv">
        <title>Scaffold-level genome assemblies of two parasitoid biocontrol wasps reveal the parthenogenesis mechanism and an associated novel virus.</title>
        <authorList>
            <person name="Inwood S."/>
            <person name="Skelly J."/>
            <person name="Guhlin J."/>
            <person name="Harrop T."/>
            <person name="Goldson S."/>
            <person name="Dearden P."/>
        </authorList>
    </citation>
    <scope>NUCLEOTIDE SEQUENCE</scope>
    <source>
        <strain evidence="2">Irish</strain>
        <tissue evidence="2">Whole body</tissue>
    </source>
</reference>